<dbReference type="EMBL" id="KI630827">
    <property type="protein sequence ID" value="EYU32647.1"/>
    <property type="molecule type" value="Genomic_DNA"/>
</dbReference>
<protein>
    <recommendedName>
        <fullName evidence="1">F-box associated beta-propeller type 1 domain-containing protein</fullName>
    </recommendedName>
</protein>
<dbReference type="Proteomes" id="UP000030748">
    <property type="component" value="Unassembled WGS sequence"/>
</dbReference>
<name>A0A022QVB0_ERYGU</name>
<evidence type="ECO:0000313" key="2">
    <source>
        <dbReference type="EMBL" id="EYU32647.1"/>
    </source>
</evidence>
<dbReference type="InterPro" id="IPR017451">
    <property type="entry name" value="F-box-assoc_interact_dom"/>
</dbReference>
<dbReference type="Pfam" id="PF07734">
    <property type="entry name" value="FBA_1"/>
    <property type="match status" value="1"/>
</dbReference>
<feature type="non-terminal residue" evidence="2">
    <location>
        <position position="1"/>
    </location>
</feature>
<gene>
    <name evidence="2" type="ORF">MIMGU_mgv1a025398mg</name>
</gene>
<dbReference type="PANTHER" id="PTHR31672">
    <property type="entry name" value="BNACNNG10540D PROTEIN"/>
    <property type="match status" value="1"/>
</dbReference>
<sequence length="189" mass="22079">EIRILGSCNGLIFIAINWGFFYFNLWNPFMGNIKEIPFLWNFRNFICGFGYVEYRSDDYKVVCIKKEKPYRTYIYSSKSNSWKNIEYFDKGVFLLNDTGKFVNGRLHWLAVQENGNREIILLLLICQVTTFCLNKNGDVAVAFGSNLLVVYGGKNVLRKSRVEMLDYMNDYVVYVESLVWPFGDEEVGI</sequence>
<feature type="domain" description="F-box associated beta-propeller type 1" evidence="1">
    <location>
        <begin position="3"/>
        <end position="121"/>
    </location>
</feature>
<proteinExistence type="predicted"/>
<dbReference type="InterPro" id="IPR050796">
    <property type="entry name" value="SCF_F-box_component"/>
</dbReference>
<reference evidence="2 3" key="1">
    <citation type="journal article" date="2013" name="Proc. Natl. Acad. Sci. U.S.A.">
        <title>Fine-scale variation in meiotic recombination in Mimulus inferred from population shotgun sequencing.</title>
        <authorList>
            <person name="Hellsten U."/>
            <person name="Wright K.M."/>
            <person name="Jenkins J."/>
            <person name="Shu S."/>
            <person name="Yuan Y."/>
            <person name="Wessler S.R."/>
            <person name="Schmutz J."/>
            <person name="Willis J.H."/>
            <person name="Rokhsar D.S."/>
        </authorList>
    </citation>
    <scope>NUCLEOTIDE SEQUENCE [LARGE SCALE GENOMIC DNA]</scope>
    <source>
        <strain evidence="3">cv. DUN x IM62</strain>
    </source>
</reference>
<dbReference type="InterPro" id="IPR006527">
    <property type="entry name" value="F-box-assoc_dom_typ1"/>
</dbReference>
<evidence type="ECO:0000313" key="3">
    <source>
        <dbReference type="Proteomes" id="UP000030748"/>
    </source>
</evidence>
<dbReference type="PANTHER" id="PTHR31672:SF13">
    <property type="entry name" value="F-BOX PROTEIN CPR30-LIKE"/>
    <property type="match status" value="1"/>
</dbReference>
<accession>A0A022QVB0</accession>
<dbReference type="NCBIfam" id="TIGR01640">
    <property type="entry name" value="F_box_assoc_1"/>
    <property type="match status" value="1"/>
</dbReference>
<evidence type="ECO:0000259" key="1">
    <source>
        <dbReference type="Pfam" id="PF07734"/>
    </source>
</evidence>
<organism evidence="2 3">
    <name type="scientific">Erythranthe guttata</name>
    <name type="common">Yellow monkey flower</name>
    <name type="synonym">Mimulus guttatus</name>
    <dbReference type="NCBI Taxonomy" id="4155"/>
    <lineage>
        <taxon>Eukaryota</taxon>
        <taxon>Viridiplantae</taxon>
        <taxon>Streptophyta</taxon>
        <taxon>Embryophyta</taxon>
        <taxon>Tracheophyta</taxon>
        <taxon>Spermatophyta</taxon>
        <taxon>Magnoliopsida</taxon>
        <taxon>eudicotyledons</taxon>
        <taxon>Gunneridae</taxon>
        <taxon>Pentapetalae</taxon>
        <taxon>asterids</taxon>
        <taxon>lamiids</taxon>
        <taxon>Lamiales</taxon>
        <taxon>Phrymaceae</taxon>
        <taxon>Erythranthe</taxon>
    </lineage>
</organism>
<dbReference type="AlphaFoldDB" id="A0A022QVB0"/>
<keyword evidence="3" id="KW-1185">Reference proteome</keyword>